<dbReference type="InterPro" id="IPR008524">
    <property type="entry name" value="DUF806"/>
</dbReference>
<protein>
    <recommendedName>
        <fullName evidence="3">Phage protein</fullName>
    </recommendedName>
</protein>
<evidence type="ECO:0008006" key="3">
    <source>
        <dbReference type="Google" id="ProtNLM"/>
    </source>
</evidence>
<dbReference type="RefSeq" id="WP_338347801.1">
    <property type="nucleotide sequence ID" value="NZ_CAUZLY010000004.1"/>
</dbReference>
<reference evidence="1 2" key="1">
    <citation type="submission" date="2023-10" db="EMBL/GenBank/DDBJ databases">
        <authorList>
            <person name="Botero Cardona J."/>
        </authorList>
    </citation>
    <scope>NUCLEOTIDE SEQUENCE [LARGE SCALE GENOMIC DNA]</scope>
    <source>
        <strain evidence="1 2">R-82641</strain>
    </source>
</reference>
<evidence type="ECO:0000313" key="1">
    <source>
        <dbReference type="EMBL" id="CAK1235496.1"/>
    </source>
</evidence>
<comment type="caution">
    <text evidence="1">The sequence shown here is derived from an EMBL/GenBank/DDBJ whole genome shotgun (WGS) entry which is preliminary data.</text>
</comment>
<dbReference type="EMBL" id="CAUZLY010000004">
    <property type="protein sequence ID" value="CAK1235496.1"/>
    <property type="molecule type" value="Genomic_DNA"/>
</dbReference>
<accession>A0ABN9YSI8</accession>
<name>A0ABN9YSI8_9LACO</name>
<sequence>MTVLSNLYKMLNGHFGWADRVYVKSIPSSAPSDSTFIFITDSTQQIKDFGSNTFQNMQYDLEIQVFYSTKSTLDYDSAELDLMRFLISNGYVISNVRGRVQDPDTFQDYQTIIVSKTERGI</sequence>
<dbReference type="Proteomes" id="UP001314200">
    <property type="component" value="Unassembled WGS sequence"/>
</dbReference>
<keyword evidence="2" id="KW-1185">Reference proteome</keyword>
<dbReference type="Pfam" id="PF05657">
    <property type="entry name" value="DUF806"/>
    <property type="match status" value="1"/>
</dbReference>
<evidence type="ECO:0000313" key="2">
    <source>
        <dbReference type="Proteomes" id="UP001314200"/>
    </source>
</evidence>
<gene>
    <name evidence="1" type="ORF">R82641_BJNNKPBH_00507</name>
</gene>
<organism evidence="1 2">
    <name type="scientific">Fructobacillus cardui</name>
    <dbReference type="NCBI Taxonomy" id="2893170"/>
    <lineage>
        <taxon>Bacteria</taxon>
        <taxon>Bacillati</taxon>
        <taxon>Bacillota</taxon>
        <taxon>Bacilli</taxon>
        <taxon>Lactobacillales</taxon>
        <taxon>Lactobacillaceae</taxon>
        <taxon>Fructobacillus</taxon>
    </lineage>
</organism>
<proteinExistence type="predicted"/>